<organism evidence="2 3">
    <name type="scientific">Lysobacter gummosus</name>
    <dbReference type="NCBI Taxonomy" id="262324"/>
    <lineage>
        <taxon>Bacteria</taxon>
        <taxon>Pseudomonadati</taxon>
        <taxon>Pseudomonadota</taxon>
        <taxon>Gammaproteobacteria</taxon>
        <taxon>Lysobacterales</taxon>
        <taxon>Lysobacteraceae</taxon>
        <taxon>Lysobacter</taxon>
    </lineage>
</organism>
<dbReference type="RefSeq" id="WP_148648920.1">
    <property type="nucleotide sequence ID" value="NZ_CP011131.1"/>
</dbReference>
<feature type="transmembrane region" description="Helical" evidence="1">
    <location>
        <begin position="89"/>
        <end position="108"/>
    </location>
</feature>
<keyword evidence="1" id="KW-0812">Transmembrane</keyword>
<dbReference type="EMBL" id="CP093547">
    <property type="protein sequence ID" value="UNP27816.1"/>
    <property type="molecule type" value="Genomic_DNA"/>
</dbReference>
<evidence type="ECO:0008006" key="4">
    <source>
        <dbReference type="Google" id="ProtNLM"/>
    </source>
</evidence>
<keyword evidence="3" id="KW-1185">Reference proteome</keyword>
<reference evidence="2 3" key="1">
    <citation type="submission" date="2022-03" db="EMBL/GenBank/DDBJ databases">
        <title>Complete genome sequence of Lysobacter capsici VKM B-2533 and Lysobacter gummosus 10.1.1, promising sources of lytic agents.</title>
        <authorList>
            <person name="Tarlachkov S.V."/>
            <person name="Kudryakova I.V."/>
            <person name="Afoshin A.S."/>
            <person name="Leontyevskaya E.A."/>
            <person name="Leontyevskaya N.V."/>
        </authorList>
    </citation>
    <scope>NUCLEOTIDE SEQUENCE [LARGE SCALE GENOMIC DNA]</scope>
    <source>
        <strain evidence="2 3">10.1.1</strain>
    </source>
</reference>
<dbReference type="Proteomes" id="UP000829194">
    <property type="component" value="Chromosome"/>
</dbReference>
<proteinExistence type="predicted"/>
<protein>
    <recommendedName>
        <fullName evidence="4">PAP2 superfamily protein</fullName>
    </recommendedName>
</protein>
<keyword evidence="1" id="KW-1133">Transmembrane helix</keyword>
<gene>
    <name evidence="2" type="ORF">MOV92_14995</name>
</gene>
<evidence type="ECO:0000256" key="1">
    <source>
        <dbReference type="SAM" id="Phobius"/>
    </source>
</evidence>
<name>A0ABY3XBQ1_9GAMM</name>
<dbReference type="InterPro" id="IPR036938">
    <property type="entry name" value="PAP2/HPO_sf"/>
</dbReference>
<dbReference type="SUPFAM" id="SSF48317">
    <property type="entry name" value="Acid phosphatase/Vanadium-dependent haloperoxidase"/>
    <property type="match status" value="1"/>
</dbReference>
<keyword evidence="1" id="KW-0472">Membrane</keyword>
<feature type="transmembrane region" description="Helical" evidence="1">
    <location>
        <begin position="67"/>
        <end position="83"/>
    </location>
</feature>
<accession>A0ABY3XBQ1</accession>
<feature type="transmembrane region" description="Helical" evidence="1">
    <location>
        <begin position="160"/>
        <end position="178"/>
    </location>
</feature>
<feature type="transmembrane region" description="Helical" evidence="1">
    <location>
        <begin position="120"/>
        <end position="148"/>
    </location>
</feature>
<evidence type="ECO:0000313" key="2">
    <source>
        <dbReference type="EMBL" id="UNP27816.1"/>
    </source>
</evidence>
<feature type="transmembrane region" description="Helical" evidence="1">
    <location>
        <begin position="28"/>
        <end position="46"/>
    </location>
</feature>
<sequence>MSVVLHPFAVFALLTLRTVQLLAPQATPHALIGVAAAIVVTWLFVIQRRRSGRWGTVDASHRSERPLLYAVLLGVLAICWWWMRERAAALAPGIAAVAAMLVVAALCNRWIKLSLHMASMAFAAVSLSALSPSWALAGAVLLPLLGWARVRMARHTLMEVIGGTVLGAVAALALQVWVG</sequence>
<evidence type="ECO:0000313" key="3">
    <source>
        <dbReference type="Proteomes" id="UP000829194"/>
    </source>
</evidence>